<evidence type="ECO:0000259" key="8">
    <source>
        <dbReference type="PROSITE" id="PS50811"/>
    </source>
</evidence>
<comment type="subcellular location">
    <subcellularLocation>
        <location evidence="1">Nucleus</location>
    </subcellularLocation>
</comment>
<keyword evidence="10" id="KW-1185">Reference proteome</keyword>
<dbReference type="FunFam" id="2.20.25.80:FF:000006">
    <property type="entry name" value="WRKY transcription factor"/>
    <property type="match status" value="2"/>
</dbReference>
<evidence type="ECO:0000313" key="10">
    <source>
        <dbReference type="Proteomes" id="UP000250235"/>
    </source>
</evidence>
<dbReference type="PROSITE" id="PS50811">
    <property type="entry name" value="WRKY"/>
    <property type="match status" value="2"/>
</dbReference>
<feature type="region of interest" description="Disordered" evidence="7">
    <location>
        <begin position="287"/>
        <end position="327"/>
    </location>
</feature>
<dbReference type="GO" id="GO:0003700">
    <property type="term" value="F:DNA-binding transcription factor activity"/>
    <property type="evidence" value="ECO:0007669"/>
    <property type="project" value="InterPro"/>
</dbReference>
<evidence type="ECO:0000313" key="9">
    <source>
        <dbReference type="EMBL" id="KZV35078.1"/>
    </source>
</evidence>
<dbReference type="PANTHER" id="PTHR31221">
    <property type="entry name" value="WRKY TRANSCRIPTION FACTOR PROTEIN 1-RELATED"/>
    <property type="match status" value="1"/>
</dbReference>
<accession>A0A2Z7BNA2</accession>
<dbReference type="InterPro" id="IPR036576">
    <property type="entry name" value="WRKY_dom_sf"/>
</dbReference>
<evidence type="ECO:0000256" key="7">
    <source>
        <dbReference type="SAM" id="MobiDB-lite"/>
    </source>
</evidence>
<reference evidence="9 10" key="1">
    <citation type="journal article" date="2015" name="Proc. Natl. Acad. Sci. U.S.A.">
        <title>The resurrection genome of Boea hygrometrica: A blueprint for survival of dehydration.</title>
        <authorList>
            <person name="Xiao L."/>
            <person name="Yang G."/>
            <person name="Zhang L."/>
            <person name="Yang X."/>
            <person name="Zhao S."/>
            <person name="Ji Z."/>
            <person name="Zhou Q."/>
            <person name="Hu M."/>
            <person name="Wang Y."/>
            <person name="Chen M."/>
            <person name="Xu Y."/>
            <person name="Jin H."/>
            <person name="Xiao X."/>
            <person name="Hu G."/>
            <person name="Bao F."/>
            <person name="Hu Y."/>
            <person name="Wan P."/>
            <person name="Li L."/>
            <person name="Deng X."/>
            <person name="Kuang T."/>
            <person name="Xiang C."/>
            <person name="Zhu J.K."/>
            <person name="Oliver M.J."/>
            <person name="He Y."/>
        </authorList>
    </citation>
    <scope>NUCLEOTIDE SEQUENCE [LARGE SCALE GENOMIC DNA]</scope>
    <source>
        <strain evidence="10">cv. XS01</strain>
    </source>
</reference>
<dbReference type="Gene3D" id="2.20.25.80">
    <property type="entry name" value="WRKY domain"/>
    <property type="match status" value="2"/>
</dbReference>
<keyword evidence="3" id="KW-0805">Transcription regulation</keyword>
<dbReference type="GO" id="GO:0005634">
    <property type="term" value="C:nucleus"/>
    <property type="evidence" value="ECO:0007669"/>
    <property type="project" value="UniProtKB-SubCell"/>
</dbReference>
<organism evidence="9 10">
    <name type="scientific">Dorcoceras hygrometricum</name>
    <dbReference type="NCBI Taxonomy" id="472368"/>
    <lineage>
        <taxon>Eukaryota</taxon>
        <taxon>Viridiplantae</taxon>
        <taxon>Streptophyta</taxon>
        <taxon>Embryophyta</taxon>
        <taxon>Tracheophyta</taxon>
        <taxon>Spermatophyta</taxon>
        <taxon>Magnoliopsida</taxon>
        <taxon>eudicotyledons</taxon>
        <taxon>Gunneridae</taxon>
        <taxon>Pentapetalae</taxon>
        <taxon>asterids</taxon>
        <taxon>lamiids</taxon>
        <taxon>Lamiales</taxon>
        <taxon>Gesneriaceae</taxon>
        <taxon>Didymocarpoideae</taxon>
        <taxon>Trichosporeae</taxon>
        <taxon>Loxocarpinae</taxon>
        <taxon>Dorcoceras</taxon>
    </lineage>
</organism>
<dbReference type="AlphaFoldDB" id="A0A2Z7BNA2"/>
<evidence type="ECO:0000256" key="3">
    <source>
        <dbReference type="ARBA" id="ARBA00023015"/>
    </source>
</evidence>
<evidence type="ECO:0000256" key="2">
    <source>
        <dbReference type="ARBA" id="ARBA00022737"/>
    </source>
</evidence>
<dbReference type="OrthoDB" id="783645at2759"/>
<evidence type="ECO:0000256" key="4">
    <source>
        <dbReference type="ARBA" id="ARBA00023125"/>
    </source>
</evidence>
<gene>
    <name evidence="9" type="ORF">F511_04383</name>
</gene>
<dbReference type="Proteomes" id="UP000250235">
    <property type="component" value="Unassembled WGS sequence"/>
</dbReference>
<dbReference type="InterPro" id="IPR003657">
    <property type="entry name" value="WRKY_dom"/>
</dbReference>
<keyword evidence="5" id="KW-0804">Transcription</keyword>
<dbReference type="EMBL" id="KV005005">
    <property type="protein sequence ID" value="KZV35078.1"/>
    <property type="molecule type" value="Genomic_DNA"/>
</dbReference>
<dbReference type="InterPro" id="IPR044810">
    <property type="entry name" value="WRKY_plant"/>
</dbReference>
<keyword evidence="2" id="KW-0677">Repeat</keyword>
<dbReference type="Pfam" id="PF03106">
    <property type="entry name" value="WRKY"/>
    <property type="match status" value="2"/>
</dbReference>
<feature type="region of interest" description="Disordered" evidence="7">
    <location>
        <begin position="385"/>
        <end position="409"/>
    </location>
</feature>
<dbReference type="SMART" id="SM00774">
    <property type="entry name" value="WRKY"/>
    <property type="match status" value="2"/>
</dbReference>
<evidence type="ECO:0000256" key="5">
    <source>
        <dbReference type="ARBA" id="ARBA00023163"/>
    </source>
</evidence>
<feature type="domain" description="WRKY" evidence="8">
    <location>
        <begin position="140"/>
        <end position="204"/>
    </location>
</feature>
<keyword evidence="4" id="KW-0238">DNA-binding</keyword>
<evidence type="ECO:0000256" key="1">
    <source>
        <dbReference type="ARBA" id="ARBA00004123"/>
    </source>
</evidence>
<dbReference type="GO" id="GO:0043565">
    <property type="term" value="F:sequence-specific DNA binding"/>
    <property type="evidence" value="ECO:0007669"/>
    <property type="project" value="InterPro"/>
</dbReference>
<protein>
    <submittedName>
        <fullName evidence="9">WRKY transcription factor 44</fullName>
    </submittedName>
</protein>
<proteinExistence type="predicted"/>
<dbReference type="SUPFAM" id="SSF118290">
    <property type="entry name" value="WRKY DNA-binding domain"/>
    <property type="match status" value="2"/>
</dbReference>
<name>A0A2Z7BNA2_9LAMI</name>
<dbReference type="PANTHER" id="PTHR31221:SF90">
    <property type="entry name" value="WRKY TRANSCRIPTION FACTOR 44"/>
    <property type="match status" value="1"/>
</dbReference>
<keyword evidence="6" id="KW-0539">Nucleus</keyword>
<feature type="region of interest" description="Disordered" evidence="7">
    <location>
        <begin position="121"/>
        <end position="157"/>
    </location>
</feature>
<feature type="domain" description="WRKY" evidence="8">
    <location>
        <begin position="327"/>
        <end position="392"/>
    </location>
</feature>
<evidence type="ECO:0000256" key="6">
    <source>
        <dbReference type="ARBA" id="ARBA00023242"/>
    </source>
</evidence>
<sequence>MTKIREDDGTAVKKPIARRPDFSHYKSCSELLSDAVKDSLPADVSENIVVPIRPTTVRYKPTGKVEALAPKSDATSNVVYKPIAKFVTSATLSVLANLGSNDNDPRQEEVDSCAKIPDLRTNDLPVNSDEDKRILLPSNNGERAPSDGHSWRKYGQKQVKGSEYPRSYYKCTYPSCLVKKMVERTLDDQIAEVVYKGEHNHLKPQGPACDAAQIEANNPVSNDQKADRIESQANEPKDQISVESYTQLDYVGVSPRMNGPVMDVFFDISASTSNDVEKGEWEEGTEALGLENDGSKSKRRKSEIQSLKSGRAEKVTSEPGNGIKSNTEREIIGDGFRWRKYGQKVVKGNSYPRSYYKCTNPKCNVRKFVERTSEDPATFITTYEGRHNHEMPTKIANPEVSRTRTRNKS</sequence>